<organism evidence="2 3">
    <name type="scientific">Plasmodium malariae</name>
    <dbReference type="NCBI Taxonomy" id="5858"/>
    <lineage>
        <taxon>Eukaryota</taxon>
        <taxon>Sar</taxon>
        <taxon>Alveolata</taxon>
        <taxon>Apicomplexa</taxon>
        <taxon>Aconoidasida</taxon>
        <taxon>Haemosporida</taxon>
        <taxon>Plasmodiidae</taxon>
        <taxon>Plasmodium</taxon>
        <taxon>Plasmodium (Plasmodium)</taxon>
    </lineage>
</organism>
<reference evidence="2 3" key="1">
    <citation type="submission" date="2016-06" db="EMBL/GenBank/DDBJ databases">
        <authorList>
            <consortium name="Pathogen Informatics"/>
        </authorList>
    </citation>
    <scope>NUCLEOTIDE SEQUENCE [LARGE SCALE GENOMIC DNA]</scope>
    <source>
        <strain evidence="2">PmlGA01</strain>
    </source>
</reference>
<accession>A0A1C3L2G8</accession>
<evidence type="ECO:0000313" key="2">
    <source>
        <dbReference type="EMBL" id="SBT80765.1"/>
    </source>
</evidence>
<dbReference type="EMBL" id="LT594502">
    <property type="protein sequence ID" value="SBT80765.1"/>
    <property type="molecule type" value="Genomic_DNA"/>
</dbReference>
<protein>
    <submittedName>
        <fullName evidence="2">Uncharacterized protein</fullName>
    </submittedName>
</protein>
<feature type="compositionally biased region" description="Basic and acidic residues" evidence="1">
    <location>
        <begin position="75"/>
        <end position="92"/>
    </location>
</feature>
<evidence type="ECO:0000256" key="1">
    <source>
        <dbReference type="SAM" id="MobiDB-lite"/>
    </source>
</evidence>
<sequence length="327" mass="37825">MNNVNKTIKRGEIYFNGYLKYSKRKKVPTPDNAHCDTYSTRKQCLMASKKENVLQNMLVGKIKVNHMVDEAVEMEEVKEKEKKGEKDGGNEDKDVDEAEQYEPYTREHKSSAILNNIKERLVRKNFYNGMIKKSSTPKFPEGHNSNDNCVITFLPHNNKGVSLKAENNVVLQTCSTILNGEKGGDNLLKSKDLYTQKKDCALKKNNLHNKKKKILSNKSHNDPAYLGTYQKYDSSGLYDKTYNRKSRNRINEKKSIYKYELPTIASLGKMKNLNYLNFTINENEMNKYAKMILNNLSNIYFEGNVLHNTIQLCKKTKGKKKKKFTFN</sequence>
<proteinExistence type="predicted"/>
<feature type="region of interest" description="Disordered" evidence="1">
    <location>
        <begin position="73"/>
        <end position="98"/>
    </location>
</feature>
<dbReference type="Proteomes" id="UP000219799">
    <property type="component" value="Chromosome 14"/>
</dbReference>
<evidence type="ECO:0000313" key="3">
    <source>
        <dbReference type="Proteomes" id="UP000219799"/>
    </source>
</evidence>
<name>A0A1C3L2G8_PLAMA</name>
<dbReference type="AlphaFoldDB" id="A0A1C3L2G8"/>
<dbReference type="VEuPathDB" id="PlasmoDB:PmUG01_14041500"/>
<gene>
    <name evidence="2" type="primary">PmlGA01_140026300</name>
    <name evidence="2" type="ORF">PMLGA01_140026300</name>
</gene>